<dbReference type="EMBL" id="GBRH01266383">
    <property type="protein sequence ID" value="JAD31512.1"/>
    <property type="molecule type" value="Transcribed_RNA"/>
</dbReference>
<evidence type="ECO:0000313" key="1">
    <source>
        <dbReference type="EMBL" id="JAD31512.1"/>
    </source>
</evidence>
<reference evidence="1" key="1">
    <citation type="submission" date="2014-09" db="EMBL/GenBank/DDBJ databases">
        <authorList>
            <person name="Magalhaes I.L.F."/>
            <person name="Oliveira U."/>
            <person name="Santos F.R."/>
            <person name="Vidigal T.H.D.A."/>
            <person name="Brescovit A.D."/>
            <person name="Santos A.J."/>
        </authorList>
    </citation>
    <scope>NUCLEOTIDE SEQUENCE</scope>
    <source>
        <tissue evidence="1">Shoot tissue taken approximately 20 cm above the soil surface</tissue>
    </source>
</reference>
<accession>A0A0A8Z9I3</accession>
<organism evidence="1">
    <name type="scientific">Arundo donax</name>
    <name type="common">Giant reed</name>
    <name type="synonym">Donax arundinaceus</name>
    <dbReference type="NCBI Taxonomy" id="35708"/>
    <lineage>
        <taxon>Eukaryota</taxon>
        <taxon>Viridiplantae</taxon>
        <taxon>Streptophyta</taxon>
        <taxon>Embryophyta</taxon>
        <taxon>Tracheophyta</taxon>
        <taxon>Spermatophyta</taxon>
        <taxon>Magnoliopsida</taxon>
        <taxon>Liliopsida</taxon>
        <taxon>Poales</taxon>
        <taxon>Poaceae</taxon>
        <taxon>PACMAD clade</taxon>
        <taxon>Arundinoideae</taxon>
        <taxon>Arundineae</taxon>
        <taxon>Arundo</taxon>
    </lineage>
</organism>
<name>A0A0A8Z9I3_ARUDO</name>
<sequence length="35" mass="4125">MLKEPVIIQTNKRIQTQDSMHCSDKTLSYSLCKRQ</sequence>
<reference evidence="1" key="2">
    <citation type="journal article" date="2015" name="Data Brief">
        <title>Shoot transcriptome of the giant reed, Arundo donax.</title>
        <authorList>
            <person name="Barrero R.A."/>
            <person name="Guerrero F.D."/>
            <person name="Moolhuijzen P."/>
            <person name="Goolsby J.A."/>
            <person name="Tidwell J."/>
            <person name="Bellgard S.E."/>
            <person name="Bellgard M.I."/>
        </authorList>
    </citation>
    <scope>NUCLEOTIDE SEQUENCE</scope>
    <source>
        <tissue evidence="1">Shoot tissue taken approximately 20 cm above the soil surface</tissue>
    </source>
</reference>
<dbReference type="AlphaFoldDB" id="A0A0A8Z9I3"/>
<protein>
    <submittedName>
        <fullName evidence="1">Uncharacterized protein</fullName>
    </submittedName>
</protein>
<proteinExistence type="predicted"/>